<dbReference type="RefSeq" id="WP_343931635.1">
    <property type="nucleotide sequence ID" value="NZ_BAAABU010000001.1"/>
</dbReference>
<name>A0ABN0T076_9PSEU</name>
<feature type="DNA-binding region" description="H-T-H motif" evidence="2">
    <location>
        <begin position="46"/>
        <end position="65"/>
    </location>
</feature>
<dbReference type="PANTHER" id="PTHR30055">
    <property type="entry name" value="HTH-TYPE TRANSCRIPTIONAL REGULATOR RUTR"/>
    <property type="match status" value="1"/>
</dbReference>
<keyword evidence="1 2" id="KW-0238">DNA-binding</keyword>
<gene>
    <name evidence="4" type="ORF">GCM10010492_02220</name>
</gene>
<reference evidence="4 5" key="1">
    <citation type="journal article" date="2019" name="Int. J. Syst. Evol. Microbiol.">
        <title>The Global Catalogue of Microorganisms (GCM) 10K type strain sequencing project: providing services to taxonomists for standard genome sequencing and annotation.</title>
        <authorList>
            <consortium name="The Broad Institute Genomics Platform"/>
            <consortium name="The Broad Institute Genome Sequencing Center for Infectious Disease"/>
            <person name="Wu L."/>
            <person name="Ma J."/>
        </authorList>
    </citation>
    <scope>NUCLEOTIDE SEQUENCE [LARGE SCALE GENOMIC DNA]</scope>
    <source>
        <strain evidence="4 5">JCM 3380</strain>
    </source>
</reference>
<protein>
    <submittedName>
        <fullName evidence="4">TetR/AcrR family transcriptional regulator</fullName>
    </submittedName>
</protein>
<organism evidence="4 5">
    <name type="scientific">Saccharothrix mutabilis subsp. mutabilis</name>
    <dbReference type="NCBI Taxonomy" id="66855"/>
    <lineage>
        <taxon>Bacteria</taxon>
        <taxon>Bacillati</taxon>
        <taxon>Actinomycetota</taxon>
        <taxon>Actinomycetes</taxon>
        <taxon>Pseudonocardiales</taxon>
        <taxon>Pseudonocardiaceae</taxon>
        <taxon>Saccharothrix</taxon>
    </lineage>
</organism>
<evidence type="ECO:0000313" key="5">
    <source>
        <dbReference type="Proteomes" id="UP001500416"/>
    </source>
</evidence>
<dbReference type="SUPFAM" id="SSF46689">
    <property type="entry name" value="Homeodomain-like"/>
    <property type="match status" value="1"/>
</dbReference>
<dbReference type="EMBL" id="BAAABU010000001">
    <property type="protein sequence ID" value="GAA0208184.1"/>
    <property type="molecule type" value="Genomic_DNA"/>
</dbReference>
<dbReference type="PRINTS" id="PR00455">
    <property type="entry name" value="HTHTETR"/>
</dbReference>
<accession>A0ABN0T076</accession>
<sequence length="196" mass="21051">MLEPDHELLDLRGARPKERADAARNRAAVLDAAAALFREHGVDAVSMDAIAAAAGVGKGTLFRRFGDKAGLAAALLDEQERTLQEAVLTGPPPLGPGVDRGSRVRAFVAAYLDYLLPHLALIRMSETASPGARYRIGSYRFWHRHLTLLLPGPDPEADAHTLLAALSAEHVHAVLPRLGPDRVRQAALRLADALVT</sequence>
<dbReference type="PANTHER" id="PTHR30055:SF209">
    <property type="entry name" value="POSSIBLE TRANSCRIPTIONAL REGULATORY PROTEIN (PROBABLY TETR-FAMILY)"/>
    <property type="match status" value="1"/>
</dbReference>
<dbReference type="PROSITE" id="PS01081">
    <property type="entry name" value="HTH_TETR_1"/>
    <property type="match status" value="1"/>
</dbReference>
<keyword evidence="5" id="KW-1185">Reference proteome</keyword>
<evidence type="ECO:0000256" key="1">
    <source>
        <dbReference type="ARBA" id="ARBA00023125"/>
    </source>
</evidence>
<dbReference type="InterPro" id="IPR050109">
    <property type="entry name" value="HTH-type_TetR-like_transc_reg"/>
</dbReference>
<dbReference type="InterPro" id="IPR009057">
    <property type="entry name" value="Homeodomain-like_sf"/>
</dbReference>
<comment type="caution">
    <text evidence="4">The sequence shown here is derived from an EMBL/GenBank/DDBJ whole genome shotgun (WGS) entry which is preliminary data.</text>
</comment>
<proteinExistence type="predicted"/>
<dbReference type="InterPro" id="IPR023772">
    <property type="entry name" value="DNA-bd_HTH_TetR-type_CS"/>
</dbReference>
<evidence type="ECO:0000256" key="2">
    <source>
        <dbReference type="PROSITE-ProRule" id="PRU00335"/>
    </source>
</evidence>
<dbReference type="PROSITE" id="PS50977">
    <property type="entry name" value="HTH_TETR_2"/>
    <property type="match status" value="1"/>
</dbReference>
<evidence type="ECO:0000259" key="3">
    <source>
        <dbReference type="PROSITE" id="PS50977"/>
    </source>
</evidence>
<feature type="domain" description="HTH tetR-type" evidence="3">
    <location>
        <begin position="23"/>
        <end position="83"/>
    </location>
</feature>
<dbReference type="InterPro" id="IPR001647">
    <property type="entry name" value="HTH_TetR"/>
</dbReference>
<dbReference type="Proteomes" id="UP001500416">
    <property type="component" value="Unassembled WGS sequence"/>
</dbReference>
<evidence type="ECO:0000313" key="4">
    <source>
        <dbReference type="EMBL" id="GAA0208184.1"/>
    </source>
</evidence>
<dbReference type="Gene3D" id="1.10.357.10">
    <property type="entry name" value="Tetracycline Repressor, domain 2"/>
    <property type="match status" value="1"/>
</dbReference>
<dbReference type="Pfam" id="PF00440">
    <property type="entry name" value="TetR_N"/>
    <property type="match status" value="1"/>
</dbReference>